<protein>
    <submittedName>
        <fullName evidence="3">Fructose-6-phosphate aldolase</fullName>
    </submittedName>
</protein>
<dbReference type="Pfam" id="PF00923">
    <property type="entry name" value="TAL_FSA"/>
    <property type="match status" value="1"/>
</dbReference>
<gene>
    <name evidence="3" type="ORF">H8S22_11205</name>
</gene>
<dbReference type="InterPro" id="IPR013785">
    <property type="entry name" value="Aldolase_TIM"/>
</dbReference>
<name>A0ABR7FSF8_9FIRM</name>
<comment type="subcellular location">
    <subcellularLocation>
        <location evidence="1">Cytoplasm</location>
    </subcellularLocation>
</comment>
<reference evidence="3 4" key="1">
    <citation type="submission" date="2020-08" db="EMBL/GenBank/DDBJ databases">
        <title>Genome public.</title>
        <authorList>
            <person name="Liu C."/>
            <person name="Sun Q."/>
        </authorList>
    </citation>
    <scope>NUCLEOTIDE SEQUENCE [LARGE SCALE GENOMIC DNA]</scope>
    <source>
        <strain evidence="3 4">NSJ-7</strain>
    </source>
</reference>
<dbReference type="PANTHER" id="PTHR10683:SF36">
    <property type="entry name" value="TRANSALDOLASE"/>
    <property type="match status" value="1"/>
</dbReference>
<dbReference type="RefSeq" id="WP_024726478.1">
    <property type="nucleotide sequence ID" value="NZ_JACOOS010000013.1"/>
</dbReference>
<evidence type="ECO:0000313" key="3">
    <source>
        <dbReference type="EMBL" id="MBC5678146.1"/>
    </source>
</evidence>
<dbReference type="Gene3D" id="3.20.20.70">
    <property type="entry name" value="Aldolase class I"/>
    <property type="match status" value="1"/>
</dbReference>
<dbReference type="SUPFAM" id="SSF51569">
    <property type="entry name" value="Aldolase"/>
    <property type="match status" value="1"/>
</dbReference>
<sequence length="226" mass="24416">MKFIIDDADVEAIKNLYEYFPVEGVTTNPSILAKSKRPPYEVLGEIREFIGKDADLHVQVVSKSAEDMVTEAKEMQKRLGENTYIKVPTTREGLKAMKLLSAKGVKITATAIYTPMQAFLAAKAGAAYAAPYVNRIDNLGADGIETVKKIHDIFQNNGLKTEVLAASFKNSQQVLELCAYGIGAATIAPDVIEGLIKNDAVTAAVGAFTKDFEGLCGEGKTMKDCC</sequence>
<dbReference type="Proteomes" id="UP000635828">
    <property type="component" value="Unassembled WGS sequence"/>
</dbReference>
<accession>A0ABR7FSF8</accession>
<keyword evidence="4" id="KW-1185">Reference proteome</keyword>
<dbReference type="InterPro" id="IPR001585">
    <property type="entry name" value="TAL/FSA"/>
</dbReference>
<organism evidence="3 4">
    <name type="scientific">Anaerostipes hominis</name>
    <name type="common">ex Liu et al. 2021</name>
    <dbReference type="NCBI Taxonomy" id="2763018"/>
    <lineage>
        <taxon>Bacteria</taxon>
        <taxon>Bacillati</taxon>
        <taxon>Bacillota</taxon>
        <taxon>Clostridia</taxon>
        <taxon>Lachnospirales</taxon>
        <taxon>Lachnospiraceae</taxon>
        <taxon>Anaerostipes</taxon>
    </lineage>
</organism>
<dbReference type="InterPro" id="IPR018225">
    <property type="entry name" value="Transaldolase_AS"/>
</dbReference>
<evidence type="ECO:0000256" key="1">
    <source>
        <dbReference type="ARBA" id="ARBA00004496"/>
    </source>
</evidence>
<dbReference type="PANTHER" id="PTHR10683">
    <property type="entry name" value="TRANSALDOLASE"/>
    <property type="match status" value="1"/>
</dbReference>
<dbReference type="EMBL" id="JACOOS010000013">
    <property type="protein sequence ID" value="MBC5678146.1"/>
    <property type="molecule type" value="Genomic_DNA"/>
</dbReference>
<keyword evidence="2" id="KW-0704">Schiff base</keyword>
<dbReference type="PROSITE" id="PS01054">
    <property type="entry name" value="TRANSALDOLASE_1"/>
    <property type="match status" value="1"/>
</dbReference>
<evidence type="ECO:0000313" key="4">
    <source>
        <dbReference type="Proteomes" id="UP000635828"/>
    </source>
</evidence>
<dbReference type="CDD" id="cd00956">
    <property type="entry name" value="Transaldolase_FSA"/>
    <property type="match status" value="1"/>
</dbReference>
<dbReference type="InterPro" id="IPR033919">
    <property type="entry name" value="TSA/FSA_arc/bac"/>
</dbReference>
<proteinExistence type="predicted"/>
<evidence type="ECO:0000256" key="2">
    <source>
        <dbReference type="ARBA" id="ARBA00023270"/>
    </source>
</evidence>
<comment type="caution">
    <text evidence="3">The sequence shown here is derived from an EMBL/GenBank/DDBJ whole genome shotgun (WGS) entry which is preliminary data.</text>
</comment>